<reference evidence="2" key="1">
    <citation type="submission" date="2017-05" db="UniProtKB">
        <authorList>
            <consortium name="EnsemblMetazoa"/>
        </authorList>
    </citation>
    <scope>IDENTIFICATION</scope>
</reference>
<dbReference type="InParanoid" id="A0A1X7V1Y2"/>
<protein>
    <submittedName>
        <fullName evidence="2">Uncharacterized protein</fullName>
    </submittedName>
</protein>
<evidence type="ECO:0000256" key="1">
    <source>
        <dbReference type="SAM" id="MobiDB-lite"/>
    </source>
</evidence>
<dbReference type="AlphaFoldDB" id="A0A1X7V1Y2"/>
<feature type="compositionally biased region" description="Basic and acidic residues" evidence="1">
    <location>
        <begin position="9"/>
        <end position="41"/>
    </location>
</feature>
<feature type="region of interest" description="Disordered" evidence="1">
    <location>
        <begin position="1"/>
        <end position="50"/>
    </location>
</feature>
<organism evidence="2">
    <name type="scientific">Amphimedon queenslandica</name>
    <name type="common">Sponge</name>
    <dbReference type="NCBI Taxonomy" id="400682"/>
    <lineage>
        <taxon>Eukaryota</taxon>
        <taxon>Metazoa</taxon>
        <taxon>Porifera</taxon>
        <taxon>Demospongiae</taxon>
        <taxon>Heteroscleromorpha</taxon>
        <taxon>Haplosclerida</taxon>
        <taxon>Niphatidae</taxon>
        <taxon>Amphimedon</taxon>
    </lineage>
</organism>
<evidence type="ECO:0000313" key="2">
    <source>
        <dbReference type="EnsemblMetazoa" id="Aqu2.1.33971_001"/>
    </source>
</evidence>
<sequence>MSSSQDAYRLCRNERNRERRSATEEEKRMRRDKRNARDRSLRAQKQQTESPFEKIDHLYVERARIQGMREQEDPGVREQRLTLGKVALEVDNNNTVTHASLQY</sequence>
<proteinExistence type="predicted"/>
<accession>A0A1X7V1Y2</accession>
<name>A0A1X7V1Y2_AMPQE</name>
<dbReference type="EnsemblMetazoa" id="Aqu2.1.33971_001">
    <property type="protein sequence ID" value="Aqu2.1.33971_001"/>
    <property type="gene ID" value="Aqu2.1.33971"/>
</dbReference>